<evidence type="ECO:0000313" key="3">
    <source>
        <dbReference type="Proteomes" id="UP001472677"/>
    </source>
</evidence>
<accession>A0ABR2DGW7</accession>
<name>A0ABR2DGW7_9ROSI</name>
<protein>
    <recommendedName>
        <fullName evidence="4">Pentatricopeptide repeat-containing protein</fullName>
    </recommendedName>
</protein>
<proteinExistence type="predicted"/>
<evidence type="ECO:0008006" key="4">
    <source>
        <dbReference type="Google" id="ProtNLM"/>
    </source>
</evidence>
<sequence>MRRQFRMPNSFTFSSVLTACAALKEAEIECGDMDEAVKTFSWMPTRNKQSSSQHACPERSCIILVLDFWFLLEVHLLQCILNVCGSSLAKRVKSTISSSMHDNFTWTLVEGLICRVSLTGFAFMHSLFFRRMLVDQHDKGNPNITCLCSKISGRVQHDSNGS</sequence>
<reference evidence="2 3" key="1">
    <citation type="journal article" date="2024" name="G3 (Bethesda)">
        <title>Genome assembly of Hibiscus sabdariffa L. provides insights into metabolisms of medicinal natural products.</title>
        <authorList>
            <person name="Kim T."/>
        </authorList>
    </citation>
    <scope>NUCLEOTIDE SEQUENCE [LARGE SCALE GENOMIC DNA]</scope>
    <source>
        <strain evidence="2">TK-2024</strain>
        <tissue evidence="2">Old leaves</tissue>
    </source>
</reference>
<organism evidence="2 3">
    <name type="scientific">Hibiscus sabdariffa</name>
    <name type="common">roselle</name>
    <dbReference type="NCBI Taxonomy" id="183260"/>
    <lineage>
        <taxon>Eukaryota</taxon>
        <taxon>Viridiplantae</taxon>
        <taxon>Streptophyta</taxon>
        <taxon>Embryophyta</taxon>
        <taxon>Tracheophyta</taxon>
        <taxon>Spermatophyta</taxon>
        <taxon>Magnoliopsida</taxon>
        <taxon>eudicotyledons</taxon>
        <taxon>Gunneridae</taxon>
        <taxon>Pentapetalae</taxon>
        <taxon>rosids</taxon>
        <taxon>malvids</taxon>
        <taxon>Malvales</taxon>
        <taxon>Malvaceae</taxon>
        <taxon>Malvoideae</taxon>
        <taxon>Hibiscus</taxon>
    </lineage>
</organism>
<evidence type="ECO:0000313" key="2">
    <source>
        <dbReference type="EMBL" id="KAK8537579.1"/>
    </source>
</evidence>
<feature type="signal peptide" evidence="1">
    <location>
        <begin position="1"/>
        <end position="22"/>
    </location>
</feature>
<comment type="caution">
    <text evidence="2">The sequence shown here is derived from an EMBL/GenBank/DDBJ whole genome shotgun (WGS) entry which is preliminary data.</text>
</comment>
<keyword evidence="1" id="KW-0732">Signal</keyword>
<dbReference type="EMBL" id="JBBPBM010000028">
    <property type="protein sequence ID" value="KAK8537579.1"/>
    <property type="molecule type" value="Genomic_DNA"/>
</dbReference>
<keyword evidence="3" id="KW-1185">Reference proteome</keyword>
<dbReference type="PROSITE" id="PS51257">
    <property type="entry name" value="PROKAR_LIPOPROTEIN"/>
    <property type="match status" value="1"/>
</dbReference>
<feature type="chain" id="PRO_5045398169" description="Pentatricopeptide repeat-containing protein" evidence="1">
    <location>
        <begin position="23"/>
        <end position="162"/>
    </location>
</feature>
<evidence type="ECO:0000256" key="1">
    <source>
        <dbReference type="SAM" id="SignalP"/>
    </source>
</evidence>
<gene>
    <name evidence="2" type="ORF">V6N12_043736</name>
</gene>
<dbReference type="Proteomes" id="UP001472677">
    <property type="component" value="Unassembled WGS sequence"/>
</dbReference>